<evidence type="ECO:0000259" key="3">
    <source>
        <dbReference type="Pfam" id="PF02784"/>
    </source>
</evidence>
<dbReference type="Proteomes" id="UP000660380">
    <property type="component" value="Unassembled WGS sequence"/>
</dbReference>
<sequence length="382" mass="43584">MNCTQPNIQKNISSKLLNFVAELENNYNGPTLVFDLALLRKRLNLLLSLEKEYNCHFIMPVKSFRHPLIYQVVSEYISGFDISNFHEYEYLPDNLENKLVSLTDPGFDGYELQQFLSKKNHLTVHIETLEQYARLQRQETTVNFGVRLNSLLILDEYNSQDKTPYRSRFGAPPLDINLLQKITEPGRHKFVGFHIHNGASENSSDVFLKFAQAVMFIAEILGINLRHIDLGGGFLNVGFQSLEKLIQQLRSFVTADIKLIFEPGDLLFSGTGFACGMVKSRKLDSKGCIYTLDISKECHLRWSDPKLLYNRQTSDKKINASFYGPTCYEGDLLGSFDVYLSSDNLLPYQEGDLVLFSNISAYSVSWNTSFNGIQTAQVEFLE</sequence>
<dbReference type="PANTHER" id="PTHR43727:SF1">
    <property type="entry name" value="CARBOXYNORSPERMIDINE_CARBOXYSPERMIDINE DECARBOXYLASE"/>
    <property type="match status" value="1"/>
</dbReference>
<keyword evidence="5" id="KW-1185">Reference proteome</keyword>
<reference evidence="4 5" key="1">
    <citation type="journal article" date="2020" name="ISME J.">
        <title>Comparative genomics reveals insights into cyanobacterial evolution and habitat adaptation.</title>
        <authorList>
            <person name="Chen M.Y."/>
            <person name="Teng W.K."/>
            <person name="Zhao L."/>
            <person name="Hu C.X."/>
            <person name="Zhou Y.K."/>
            <person name="Han B.P."/>
            <person name="Song L.R."/>
            <person name="Shu W.S."/>
        </authorList>
    </citation>
    <scope>NUCLEOTIDE SEQUENCE [LARGE SCALE GENOMIC DNA]</scope>
    <source>
        <strain evidence="4 5">FACHB-248</strain>
    </source>
</reference>
<gene>
    <name evidence="4" type="ORF">H6G81_23705</name>
</gene>
<comment type="cofactor">
    <cofactor evidence="1">
        <name>pyridoxal 5'-phosphate</name>
        <dbReference type="ChEBI" id="CHEBI:597326"/>
    </cofactor>
</comment>
<evidence type="ECO:0000256" key="2">
    <source>
        <dbReference type="ARBA" id="ARBA00022898"/>
    </source>
</evidence>
<evidence type="ECO:0000256" key="1">
    <source>
        <dbReference type="ARBA" id="ARBA00001933"/>
    </source>
</evidence>
<proteinExistence type="predicted"/>
<dbReference type="RefSeq" id="WP_029630547.1">
    <property type="nucleotide sequence ID" value="NZ_JACJTA010000063.1"/>
</dbReference>
<evidence type="ECO:0000313" key="5">
    <source>
        <dbReference type="Proteomes" id="UP000660380"/>
    </source>
</evidence>
<dbReference type="InterPro" id="IPR009006">
    <property type="entry name" value="Ala_racemase/Decarboxylase_C"/>
</dbReference>
<evidence type="ECO:0000313" key="4">
    <source>
        <dbReference type="EMBL" id="MBD2607449.1"/>
    </source>
</evidence>
<keyword evidence="2" id="KW-0663">Pyridoxal phosphate</keyword>
<dbReference type="InterPro" id="IPR022644">
    <property type="entry name" value="De-COase2_N"/>
</dbReference>
<dbReference type="Gene3D" id="2.40.37.10">
    <property type="entry name" value="Lyase, Ornithine Decarboxylase, Chain A, domain 1"/>
    <property type="match status" value="1"/>
</dbReference>
<dbReference type="SUPFAM" id="SSF51419">
    <property type="entry name" value="PLP-binding barrel"/>
    <property type="match status" value="1"/>
</dbReference>
<dbReference type="SUPFAM" id="SSF50621">
    <property type="entry name" value="Alanine racemase C-terminal domain-like"/>
    <property type="match status" value="1"/>
</dbReference>
<accession>A0ABR8GWH7</accession>
<name>A0ABR8GWH7_9CYAN</name>
<organism evidence="4 5">
    <name type="scientific">Scytonema hofmannii FACHB-248</name>
    <dbReference type="NCBI Taxonomy" id="1842502"/>
    <lineage>
        <taxon>Bacteria</taxon>
        <taxon>Bacillati</taxon>
        <taxon>Cyanobacteriota</taxon>
        <taxon>Cyanophyceae</taxon>
        <taxon>Nostocales</taxon>
        <taxon>Scytonemataceae</taxon>
        <taxon>Scytonema</taxon>
    </lineage>
</organism>
<dbReference type="Gene3D" id="3.20.20.10">
    <property type="entry name" value="Alanine racemase"/>
    <property type="match status" value="1"/>
</dbReference>
<feature type="domain" description="Orn/DAP/Arg decarboxylase 2 N-terminal" evidence="3">
    <location>
        <begin position="56"/>
        <end position="265"/>
    </location>
</feature>
<comment type="caution">
    <text evidence="4">The sequence shown here is derived from an EMBL/GenBank/DDBJ whole genome shotgun (WGS) entry which is preliminary data.</text>
</comment>
<protein>
    <recommendedName>
        <fullName evidence="3">Orn/DAP/Arg decarboxylase 2 N-terminal domain-containing protein</fullName>
    </recommendedName>
</protein>
<dbReference type="EMBL" id="JACJTA010000063">
    <property type="protein sequence ID" value="MBD2607449.1"/>
    <property type="molecule type" value="Genomic_DNA"/>
</dbReference>
<dbReference type="Pfam" id="PF02784">
    <property type="entry name" value="Orn_Arg_deC_N"/>
    <property type="match status" value="1"/>
</dbReference>
<dbReference type="PANTHER" id="PTHR43727">
    <property type="entry name" value="DIAMINOPIMELATE DECARBOXYLASE"/>
    <property type="match status" value="1"/>
</dbReference>
<dbReference type="InterPro" id="IPR029066">
    <property type="entry name" value="PLP-binding_barrel"/>
</dbReference>